<dbReference type="GO" id="GO:0046872">
    <property type="term" value="F:metal ion binding"/>
    <property type="evidence" value="ECO:0007669"/>
    <property type="project" value="UniProtKB-KW"/>
</dbReference>
<proteinExistence type="predicted"/>
<name>A0A227KS17_9BURK</name>
<dbReference type="InterPro" id="IPR007197">
    <property type="entry name" value="rSAM"/>
</dbReference>
<comment type="caution">
    <text evidence="8">The sequence shown here is derived from an EMBL/GenBank/DDBJ whole genome shotgun (WGS) entry which is preliminary data.</text>
</comment>
<keyword evidence="3" id="KW-0949">S-adenosyl-L-methionine</keyword>
<keyword evidence="4" id="KW-0479">Metal-binding</keyword>
<evidence type="ECO:0000256" key="1">
    <source>
        <dbReference type="ARBA" id="ARBA00001966"/>
    </source>
</evidence>
<dbReference type="InterPro" id="IPR040084">
    <property type="entry name" value="GTPase_Obg"/>
</dbReference>
<keyword evidence="6" id="KW-0411">Iron-sulfur</keyword>
<dbReference type="GO" id="GO:0003824">
    <property type="term" value="F:catalytic activity"/>
    <property type="evidence" value="ECO:0007669"/>
    <property type="project" value="InterPro"/>
</dbReference>
<dbReference type="RefSeq" id="WP_066590630.1">
    <property type="nucleotide sequence ID" value="NZ_CAJTBZ010000001.1"/>
</dbReference>
<evidence type="ECO:0000256" key="6">
    <source>
        <dbReference type="ARBA" id="ARBA00023014"/>
    </source>
</evidence>
<evidence type="ECO:0000259" key="7">
    <source>
        <dbReference type="PROSITE" id="PS51918"/>
    </source>
</evidence>
<dbReference type="GeneID" id="78362989"/>
<gene>
    <name evidence="8" type="ORF">ADH67_00435</name>
</gene>
<dbReference type="SFLD" id="SFLDS00029">
    <property type="entry name" value="Radical_SAM"/>
    <property type="match status" value="1"/>
</dbReference>
<evidence type="ECO:0000256" key="3">
    <source>
        <dbReference type="ARBA" id="ARBA00022691"/>
    </source>
</evidence>
<keyword evidence="5" id="KW-0408">Iron</keyword>
<dbReference type="PROSITE" id="PS51918">
    <property type="entry name" value="RADICAL_SAM"/>
    <property type="match status" value="1"/>
</dbReference>
<dbReference type="InterPro" id="IPR013785">
    <property type="entry name" value="Aldolase_TIM"/>
</dbReference>
<dbReference type="CDD" id="cd01335">
    <property type="entry name" value="Radical_SAM"/>
    <property type="match status" value="1"/>
</dbReference>
<reference evidence="9" key="1">
    <citation type="submission" date="2017-05" db="EMBL/GenBank/DDBJ databases">
        <title>Improved OligoMM genomes.</title>
        <authorList>
            <person name="Garzetti D."/>
        </authorList>
    </citation>
    <scope>NUCLEOTIDE SEQUENCE [LARGE SCALE GENOMIC DNA]</scope>
    <source>
        <strain evidence="9">YL45</strain>
    </source>
</reference>
<dbReference type="SUPFAM" id="SSF102114">
    <property type="entry name" value="Radical SAM enzymes"/>
    <property type="match status" value="1"/>
</dbReference>
<dbReference type="InterPro" id="IPR058240">
    <property type="entry name" value="rSAM_sf"/>
</dbReference>
<sequence>MACINFPSPVFGPIHSRRLGTSLGLNLLPEGGKLCSFDCIYCECGFNKDNRENTKLPSREKVRTVLEKKLIQLTQEGVAPDVFTFAGNGEPTSHPDFEEIVGDVIELRGKYFPKAKISVLSNSTFIAKPHVFRALKRVDNNILKLDTVNEEFIKMVDRPNSSYDLKKTIENLKKFNGDLIIQTIFLKGRTQGKEIDNTTEEFIAPWISTLKEIQPKEVMIYTLARETPAPNLEKISKEKMDKIGQRLKNEGFRVSISY</sequence>
<dbReference type="AlphaFoldDB" id="A0A227KS17"/>
<evidence type="ECO:0000313" key="8">
    <source>
        <dbReference type="EMBL" id="OXE50805.1"/>
    </source>
</evidence>
<dbReference type="InterPro" id="IPR006638">
    <property type="entry name" value="Elp3/MiaA/NifB-like_rSAM"/>
</dbReference>
<organism evidence="8 9">
    <name type="scientific">Turicimonas muris</name>
    <dbReference type="NCBI Taxonomy" id="1796652"/>
    <lineage>
        <taxon>Bacteria</taxon>
        <taxon>Pseudomonadati</taxon>
        <taxon>Pseudomonadota</taxon>
        <taxon>Betaproteobacteria</taxon>
        <taxon>Burkholderiales</taxon>
        <taxon>Sutterellaceae</taxon>
        <taxon>Turicimonas</taxon>
    </lineage>
</organism>
<evidence type="ECO:0000256" key="2">
    <source>
        <dbReference type="ARBA" id="ARBA00022485"/>
    </source>
</evidence>
<dbReference type="SMART" id="SM00729">
    <property type="entry name" value="Elp3"/>
    <property type="match status" value="1"/>
</dbReference>
<dbReference type="PANTHER" id="PTHR43787">
    <property type="entry name" value="FEMO COFACTOR BIOSYNTHESIS PROTEIN NIFB-RELATED"/>
    <property type="match status" value="1"/>
</dbReference>
<dbReference type="Proteomes" id="UP000214610">
    <property type="component" value="Unassembled WGS sequence"/>
</dbReference>
<dbReference type="GO" id="GO:0051539">
    <property type="term" value="F:4 iron, 4 sulfur cluster binding"/>
    <property type="evidence" value="ECO:0007669"/>
    <property type="project" value="UniProtKB-KW"/>
</dbReference>
<dbReference type="Gene3D" id="3.20.20.70">
    <property type="entry name" value="Aldolase class I"/>
    <property type="match status" value="1"/>
</dbReference>
<keyword evidence="2" id="KW-0004">4Fe-4S</keyword>
<dbReference type="SFLD" id="SFLDG01083">
    <property type="entry name" value="Uncharacterised_Radical_SAM_Su"/>
    <property type="match status" value="1"/>
</dbReference>
<evidence type="ECO:0000256" key="4">
    <source>
        <dbReference type="ARBA" id="ARBA00022723"/>
    </source>
</evidence>
<dbReference type="PANTHER" id="PTHR43787:SF11">
    <property type="entry name" value="UPF0026 PROTEIN SLR1464"/>
    <property type="match status" value="1"/>
</dbReference>
<evidence type="ECO:0000256" key="5">
    <source>
        <dbReference type="ARBA" id="ARBA00023004"/>
    </source>
</evidence>
<accession>A0A227KS17</accession>
<feature type="domain" description="Radical SAM core" evidence="7">
    <location>
        <begin position="17"/>
        <end position="253"/>
    </location>
</feature>
<dbReference type="EMBL" id="NHMP01000001">
    <property type="protein sequence ID" value="OXE50805.1"/>
    <property type="molecule type" value="Genomic_DNA"/>
</dbReference>
<keyword evidence="9" id="KW-1185">Reference proteome</keyword>
<evidence type="ECO:0000313" key="9">
    <source>
        <dbReference type="Proteomes" id="UP000214610"/>
    </source>
</evidence>
<dbReference type="Pfam" id="PF04055">
    <property type="entry name" value="Radical_SAM"/>
    <property type="match status" value="1"/>
</dbReference>
<protein>
    <submittedName>
        <fullName evidence="8">Radical SAM protein</fullName>
    </submittedName>
</protein>
<comment type="cofactor">
    <cofactor evidence="1">
        <name>[4Fe-4S] cluster</name>
        <dbReference type="ChEBI" id="CHEBI:49883"/>
    </cofactor>
</comment>